<dbReference type="InterPro" id="IPR010982">
    <property type="entry name" value="Lambda_DNA-bd_dom_sf"/>
</dbReference>
<evidence type="ECO:0000313" key="3">
    <source>
        <dbReference type="EMBL" id="ACE84654.1"/>
    </source>
</evidence>
<protein>
    <submittedName>
        <fullName evidence="3">Helix-turn-helix domain protein</fullName>
    </submittedName>
</protein>
<dbReference type="Pfam" id="PF01381">
    <property type="entry name" value="HTH_3"/>
    <property type="match status" value="1"/>
</dbReference>
<dbReference type="KEGG" id="cja:CJA_3805"/>
<feature type="transmembrane region" description="Helical" evidence="1">
    <location>
        <begin position="85"/>
        <end position="104"/>
    </location>
</feature>
<dbReference type="STRING" id="498211.CJA_3805"/>
<sequence length="152" mass="17626">MIVRKLRLQRGWSQEQLAELTGLSIRTIQRIERGSKPGLETIKSLASVFEVDPATFESGADDMSEQPLKVDEVEAMQYVKGIKEFYSHVLMYVVFTSVFLFSGGHQIEHIYWPFMGWGLGVLLHGCWAYEVFGWLSPRWERKMVEKRLGRKL</sequence>
<dbReference type="EMBL" id="CP000934">
    <property type="protein sequence ID" value="ACE84654.1"/>
    <property type="molecule type" value="Genomic_DNA"/>
</dbReference>
<dbReference type="SUPFAM" id="SSF47413">
    <property type="entry name" value="lambda repressor-like DNA-binding domains"/>
    <property type="match status" value="1"/>
</dbReference>
<dbReference type="AlphaFoldDB" id="B3PIS3"/>
<dbReference type="OrthoDB" id="21915at2"/>
<dbReference type="CDD" id="cd00093">
    <property type="entry name" value="HTH_XRE"/>
    <property type="match status" value="1"/>
</dbReference>
<keyword evidence="1" id="KW-0812">Transmembrane</keyword>
<proteinExistence type="predicted"/>
<dbReference type="eggNOG" id="COG1813">
    <property type="taxonomic scope" value="Bacteria"/>
</dbReference>
<keyword evidence="1" id="KW-1133">Transmembrane helix</keyword>
<keyword evidence="1" id="KW-0472">Membrane</keyword>
<dbReference type="Gene3D" id="1.10.260.40">
    <property type="entry name" value="lambda repressor-like DNA-binding domains"/>
    <property type="match status" value="1"/>
</dbReference>
<feature type="domain" description="HTH cro/C1-type" evidence="2">
    <location>
        <begin position="3"/>
        <end position="56"/>
    </location>
</feature>
<dbReference type="Proteomes" id="UP000001036">
    <property type="component" value="Chromosome"/>
</dbReference>
<dbReference type="RefSeq" id="WP_012489368.1">
    <property type="nucleotide sequence ID" value="NC_010995.1"/>
</dbReference>
<evidence type="ECO:0000259" key="2">
    <source>
        <dbReference type="PROSITE" id="PS50943"/>
    </source>
</evidence>
<name>B3PIS3_CELJU</name>
<feature type="transmembrane region" description="Helical" evidence="1">
    <location>
        <begin position="110"/>
        <end position="132"/>
    </location>
</feature>
<organism evidence="3 4">
    <name type="scientific">Cellvibrio japonicus (strain Ueda107)</name>
    <name type="common">Pseudomonas fluorescens subsp. cellulosa</name>
    <dbReference type="NCBI Taxonomy" id="498211"/>
    <lineage>
        <taxon>Bacteria</taxon>
        <taxon>Pseudomonadati</taxon>
        <taxon>Pseudomonadota</taxon>
        <taxon>Gammaproteobacteria</taxon>
        <taxon>Cellvibrionales</taxon>
        <taxon>Cellvibrionaceae</taxon>
        <taxon>Cellvibrio</taxon>
    </lineage>
</organism>
<accession>B3PIS3</accession>
<keyword evidence="4" id="KW-1185">Reference proteome</keyword>
<reference evidence="3 4" key="1">
    <citation type="journal article" date="2008" name="J. Bacteriol.">
        <title>Insights into plant cell wall degradation from the genome sequence of the soil bacterium Cellvibrio japonicus.</title>
        <authorList>
            <person name="Deboy R.T."/>
            <person name="Mongodin E.F."/>
            <person name="Fouts D.E."/>
            <person name="Tailford L.E."/>
            <person name="Khouri H."/>
            <person name="Emerson J.B."/>
            <person name="Mohamoud Y."/>
            <person name="Watkins K."/>
            <person name="Henrissat B."/>
            <person name="Gilbert H.J."/>
            <person name="Nelson K.E."/>
        </authorList>
    </citation>
    <scope>NUCLEOTIDE SEQUENCE [LARGE SCALE GENOMIC DNA]</scope>
    <source>
        <strain evidence="3 4">Ueda107</strain>
    </source>
</reference>
<dbReference type="InterPro" id="IPR025698">
    <property type="entry name" value="2TM_dom"/>
</dbReference>
<dbReference type="SMART" id="SM00530">
    <property type="entry name" value="HTH_XRE"/>
    <property type="match status" value="1"/>
</dbReference>
<evidence type="ECO:0000256" key="1">
    <source>
        <dbReference type="SAM" id="Phobius"/>
    </source>
</evidence>
<dbReference type="InterPro" id="IPR001387">
    <property type="entry name" value="Cro/C1-type_HTH"/>
</dbReference>
<dbReference type="Pfam" id="PF13239">
    <property type="entry name" value="2TM"/>
    <property type="match status" value="1"/>
</dbReference>
<evidence type="ECO:0000313" key="4">
    <source>
        <dbReference type="Proteomes" id="UP000001036"/>
    </source>
</evidence>
<gene>
    <name evidence="3" type="ordered locus">CJA_3805</name>
</gene>
<dbReference type="GO" id="GO:0003677">
    <property type="term" value="F:DNA binding"/>
    <property type="evidence" value="ECO:0007669"/>
    <property type="project" value="InterPro"/>
</dbReference>
<dbReference type="PROSITE" id="PS50943">
    <property type="entry name" value="HTH_CROC1"/>
    <property type="match status" value="1"/>
</dbReference>
<dbReference type="HOGENOM" id="CLU_105392_1_0_6"/>